<evidence type="ECO:0000256" key="1">
    <source>
        <dbReference type="ARBA" id="ARBA00022737"/>
    </source>
</evidence>
<feature type="compositionally biased region" description="Polar residues" evidence="4">
    <location>
        <begin position="1"/>
        <end position="18"/>
    </location>
</feature>
<name>A0A8J5XQX9_DIALT</name>
<dbReference type="InterPro" id="IPR050776">
    <property type="entry name" value="Ank_Repeat/CDKN_Inhibitor"/>
</dbReference>
<evidence type="ECO:0000313" key="6">
    <source>
        <dbReference type="Proteomes" id="UP000751190"/>
    </source>
</evidence>
<dbReference type="SUPFAM" id="SSF48403">
    <property type="entry name" value="Ankyrin repeat"/>
    <property type="match status" value="1"/>
</dbReference>
<feature type="repeat" description="ANK" evidence="3">
    <location>
        <begin position="139"/>
        <end position="171"/>
    </location>
</feature>
<evidence type="ECO:0000256" key="4">
    <source>
        <dbReference type="SAM" id="MobiDB-lite"/>
    </source>
</evidence>
<evidence type="ECO:0000256" key="3">
    <source>
        <dbReference type="PROSITE-ProRule" id="PRU00023"/>
    </source>
</evidence>
<feature type="region of interest" description="Disordered" evidence="4">
    <location>
        <begin position="197"/>
        <end position="228"/>
    </location>
</feature>
<dbReference type="Proteomes" id="UP000751190">
    <property type="component" value="Unassembled WGS sequence"/>
</dbReference>
<keyword evidence="1" id="KW-0677">Repeat</keyword>
<dbReference type="SMART" id="SM00248">
    <property type="entry name" value="ANK"/>
    <property type="match status" value="1"/>
</dbReference>
<dbReference type="Gene3D" id="1.25.40.20">
    <property type="entry name" value="Ankyrin repeat-containing domain"/>
    <property type="match status" value="1"/>
</dbReference>
<dbReference type="PROSITE" id="PS50088">
    <property type="entry name" value="ANK_REPEAT"/>
    <property type="match status" value="1"/>
</dbReference>
<keyword evidence="2 3" id="KW-0040">ANK repeat</keyword>
<proteinExistence type="predicted"/>
<keyword evidence="6" id="KW-1185">Reference proteome</keyword>
<organism evidence="5 6">
    <name type="scientific">Diacronema lutheri</name>
    <name type="common">Unicellular marine alga</name>
    <name type="synonym">Monochrysis lutheri</name>
    <dbReference type="NCBI Taxonomy" id="2081491"/>
    <lineage>
        <taxon>Eukaryota</taxon>
        <taxon>Haptista</taxon>
        <taxon>Haptophyta</taxon>
        <taxon>Pavlovophyceae</taxon>
        <taxon>Pavlovales</taxon>
        <taxon>Pavlovaceae</taxon>
        <taxon>Diacronema</taxon>
    </lineage>
</organism>
<gene>
    <name evidence="5" type="ORF">KFE25_002016</name>
</gene>
<dbReference type="InterPro" id="IPR002110">
    <property type="entry name" value="Ankyrin_rpt"/>
</dbReference>
<comment type="caution">
    <text evidence="5">The sequence shown here is derived from an EMBL/GenBank/DDBJ whole genome shotgun (WGS) entry which is preliminary data.</text>
</comment>
<sequence length="260" mass="28254">MPQYGSNALRTDGTSFNVGNKLGDRPSIRLFDENDQNSGSAMHELLSGTDDDVQIFVAAPPRASMIEHTPAKHPSPPGSVRSFWSLKSSSKPVKGKPVLVGENLEWGKKRLHEGLLHGRVKDVRQAVEDGVDVNFRDAKGDTPLHHAARNGKIRMAQLLLDLGADATLENRSGERAAEVSSTGELIDLLYREPVKKPPRTRIGAHASEPHASESATERTATFDTARSEQAEHAPWLERFLANPVGFVCAHIHALSGKLAA</sequence>
<dbReference type="OrthoDB" id="426293at2759"/>
<dbReference type="AlphaFoldDB" id="A0A8J5XQX9"/>
<dbReference type="EMBL" id="JAGTXO010000008">
    <property type="protein sequence ID" value="KAG8466260.1"/>
    <property type="molecule type" value="Genomic_DNA"/>
</dbReference>
<accession>A0A8J5XQX9</accession>
<evidence type="ECO:0000256" key="2">
    <source>
        <dbReference type="ARBA" id="ARBA00023043"/>
    </source>
</evidence>
<dbReference type="InterPro" id="IPR036770">
    <property type="entry name" value="Ankyrin_rpt-contain_sf"/>
</dbReference>
<reference evidence="5" key="1">
    <citation type="submission" date="2021-05" db="EMBL/GenBank/DDBJ databases">
        <title>The genome of the haptophyte Pavlova lutheri (Diacronema luteri, Pavlovales) - a model for lipid biosynthesis in eukaryotic algae.</title>
        <authorList>
            <person name="Hulatt C.J."/>
            <person name="Posewitz M.C."/>
        </authorList>
    </citation>
    <scope>NUCLEOTIDE SEQUENCE</scope>
    <source>
        <strain evidence="5">NIVA-4/92</strain>
    </source>
</reference>
<evidence type="ECO:0000313" key="5">
    <source>
        <dbReference type="EMBL" id="KAG8466260.1"/>
    </source>
</evidence>
<protein>
    <submittedName>
        <fullName evidence="5">Uncharacterized protein</fullName>
    </submittedName>
</protein>
<dbReference type="PROSITE" id="PS50297">
    <property type="entry name" value="ANK_REP_REGION"/>
    <property type="match status" value="1"/>
</dbReference>
<dbReference type="PANTHER" id="PTHR24201">
    <property type="entry name" value="ANK_REP_REGION DOMAIN-CONTAINING PROTEIN"/>
    <property type="match status" value="1"/>
</dbReference>
<feature type="region of interest" description="Disordered" evidence="4">
    <location>
        <begin position="1"/>
        <end position="25"/>
    </location>
</feature>
<dbReference type="Pfam" id="PF12796">
    <property type="entry name" value="Ank_2"/>
    <property type="match status" value="1"/>
</dbReference>